<name>A0A2S0N5Q8_9BURK</name>
<dbReference type="GO" id="GO:0009307">
    <property type="term" value="P:DNA restriction-modification system"/>
    <property type="evidence" value="ECO:0007669"/>
    <property type="project" value="UniProtKB-KW"/>
</dbReference>
<keyword evidence="9" id="KW-1185">Reference proteome</keyword>
<dbReference type="EMBL" id="CP027670">
    <property type="protein sequence ID" value="AVO43484.1"/>
    <property type="molecule type" value="Genomic_DNA"/>
</dbReference>
<comment type="similarity">
    <text evidence="7">Belongs to the class I-like SAM-binding methyltransferase superfamily. C5-methyltransferase family.</text>
</comment>
<dbReference type="InterPro" id="IPR029063">
    <property type="entry name" value="SAM-dependent_MTases_sf"/>
</dbReference>
<dbReference type="Proteomes" id="UP000239326">
    <property type="component" value="Plasmid unnamed1"/>
</dbReference>
<keyword evidence="2 7" id="KW-0489">Methyltransferase</keyword>
<dbReference type="Pfam" id="PF00145">
    <property type="entry name" value="DNA_methylase"/>
    <property type="match status" value="1"/>
</dbReference>
<proteinExistence type="inferred from homology"/>
<dbReference type="InterPro" id="IPR001525">
    <property type="entry name" value="C5_MeTfrase"/>
</dbReference>
<evidence type="ECO:0000256" key="3">
    <source>
        <dbReference type="ARBA" id="ARBA00022679"/>
    </source>
</evidence>
<dbReference type="SUPFAM" id="SSF53335">
    <property type="entry name" value="S-adenosyl-L-methionine-dependent methyltransferases"/>
    <property type="match status" value="1"/>
</dbReference>
<evidence type="ECO:0000256" key="4">
    <source>
        <dbReference type="ARBA" id="ARBA00022691"/>
    </source>
</evidence>
<dbReference type="PANTHER" id="PTHR46098:SF1">
    <property type="entry name" value="TRNA (CYTOSINE(38)-C(5))-METHYLTRANSFERASE"/>
    <property type="match status" value="1"/>
</dbReference>
<dbReference type="RefSeq" id="WP_106448432.1">
    <property type="nucleotide sequence ID" value="NZ_CP027670.1"/>
</dbReference>
<protein>
    <recommendedName>
        <fullName evidence="1">DNA (cytosine-5-)-methyltransferase</fullName>
        <ecNumber evidence="1">2.1.1.37</ecNumber>
    </recommendedName>
</protein>
<evidence type="ECO:0000256" key="1">
    <source>
        <dbReference type="ARBA" id="ARBA00011975"/>
    </source>
</evidence>
<keyword evidence="8" id="KW-0614">Plasmid</keyword>
<organism evidence="8 9">
    <name type="scientific">Simplicispira suum</name>
    <dbReference type="NCBI Taxonomy" id="2109915"/>
    <lineage>
        <taxon>Bacteria</taxon>
        <taxon>Pseudomonadati</taxon>
        <taxon>Pseudomonadota</taxon>
        <taxon>Betaproteobacteria</taxon>
        <taxon>Burkholderiales</taxon>
        <taxon>Comamonadaceae</taxon>
        <taxon>Simplicispira</taxon>
    </lineage>
</organism>
<evidence type="ECO:0000313" key="8">
    <source>
        <dbReference type="EMBL" id="AVO43484.1"/>
    </source>
</evidence>
<feature type="active site" evidence="7">
    <location>
        <position position="212"/>
    </location>
</feature>
<comment type="catalytic activity">
    <reaction evidence="6">
        <text>a 2'-deoxycytidine in DNA + S-adenosyl-L-methionine = a 5-methyl-2'-deoxycytidine in DNA + S-adenosyl-L-homocysteine + H(+)</text>
        <dbReference type="Rhea" id="RHEA:13681"/>
        <dbReference type="Rhea" id="RHEA-COMP:11369"/>
        <dbReference type="Rhea" id="RHEA-COMP:11370"/>
        <dbReference type="ChEBI" id="CHEBI:15378"/>
        <dbReference type="ChEBI" id="CHEBI:57856"/>
        <dbReference type="ChEBI" id="CHEBI:59789"/>
        <dbReference type="ChEBI" id="CHEBI:85452"/>
        <dbReference type="ChEBI" id="CHEBI:85454"/>
        <dbReference type="EC" id="2.1.1.37"/>
    </reaction>
</comment>
<evidence type="ECO:0000256" key="7">
    <source>
        <dbReference type="PROSITE-ProRule" id="PRU01016"/>
    </source>
</evidence>
<dbReference type="PROSITE" id="PS51679">
    <property type="entry name" value="SAM_MT_C5"/>
    <property type="match status" value="1"/>
</dbReference>
<dbReference type="AlphaFoldDB" id="A0A2S0N5Q8"/>
<geneLocation type="plasmid" evidence="8 9">
    <name>unnamed1</name>
</geneLocation>
<sequence length="469" mass="51283">MKAYETTKIGTNRGCPRLWLQGRKPRAAGFLPGQRFNARKDEERGMLVLELSDIGSRVVSRKVKGDTQEPIIDINSMEVLSVLSGHEVVRVIVQARRIIVMPLASEIAKSDRLGRLQHKLQTGEPLAVGSISHGGGVLSHALHAGLQDAGVATHLAFANDIRPELLEQAGEHNSAWSESTIAVAAPMQELAFDAWAMSQLPKVEIMEAGIPCSGASVAGRAKRGLQHPEAHPEVGHLVVAFLAIIAKVQPAVVLLENVKPYMATASMSILRNQLRDLGYRVHEEVLQASDWNALEHRERMCMVAVTEGMSFDFSALQRPEKHERRIAGVLDAVPEDADCWSEMQGLKTKQERDQEAGKGFAMQIITGSDIRCPTITKGYSKVRSTDPKLRHPTNPNLLRQFTPGEHARIKGVPEQLVQGLSATLAHELLGQSICYEPFRAVAMVLGKMLKATHAAQSVQTESPLLQLVG</sequence>
<gene>
    <name evidence="8" type="ORF">C6571_18855</name>
</gene>
<reference evidence="8 9" key="1">
    <citation type="submission" date="2018-03" db="EMBL/GenBank/DDBJ databases">
        <title>Genome sequencing of Simplicispira sp.</title>
        <authorList>
            <person name="Kim S.-J."/>
            <person name="Heo J."/>
            <person name="Kwon S.-W."/>
        </authorList>
    </citation>
    <scope>NUCLEOTIDE SEQUENCE [LARGE SCALE GENOMIC DNA]</scope>
    <source>
        <strain evidence="8 9">SC1-8</strain>
        <plasmid evidence="8 9">unnamed1</plasmid>
    </source>
</reference>
<evidence type="ECO:0000313" key="9">
    <source>
        <dbReference type="Proteomes" id="UP000239326"/>
    </source>
</evidence>
<keyword evidence="3 7" id="KW-0808">Transferase</keyword>
<evidence type="ECO:0000256" key="5">
    <source>
        <dbReference type="ARBA" id="ARBA00022747"/>
    </source>
</evidence>
<evidence type="ECO:0000256" key="6">
    <source>
        <dbReference type="ARBA" id="ARBA00047422"/>
    </source>
</evidence>
<dbReference type="Gene3D" id="3.40.50.150">
    <property type="entry name" value="Vaccinia Virus protein VP39"/>
    <property type="match status" value="1"/>
</dbReference>
<dbReference type="OrthoDB" id="5288620at2"/>
<dbReference type="GO" id="GO:0003886">
    <property type="term" value="F:DNA (cytosine-5-)-methyltransferase activity"/>
    <property type="evidence" value="ECO:0007669"/>
    <property type="project" value="UniProtKB-EC"/>
</dbReference>
<dbReference type="GO" id="GO:0032259">
    <property type="term" value="P:methylation"/>
    <property type="evidence" value="ECO:0007669"/>
    <property type="project" value="UniProtKB-KW"/>
</dbReference>
<accession>A0A2S0N5Q8</accession>
<dbReference type="KEGG" id="simp:C6571_18855"/>
<keyword evidence="4 7" id="KW-0949">S-adenosyl-L-methionine</keyword>
<dbReference type="PANTHER" id="PTHR46098">
    <property type="entry name" value="TRNA (CYTOSINE(38)-C(5))-METHYLTRANSFERASE"/>
    <property type="match status" value="1"/>
</dbReference>
<evidence type="ECO:0000256" key="2">
    <source>
        <dbReference type="ARBA" id="ARBA00022603"/>
    </source>
</evidence>
<dbReference type="REBASE" id="247952">
    <property type="entry name" value="M.SspSC18ORF18855P"/>
</dbReference>
<dbReference type="InterPro" id="IPR050750">
    <property type="entry name" value="C5-MTase"/>
</dbReference>
<keyword evidence="5" id="KW-0680">Restriction system</keyword>
<dbReference type="EC" id="2.1.1.37" evidence="1"/>